<proteinExistence type="predicted"/>
<dbReference type="EMBL" id="FAVB01000006">
    <property type="protein sequence ID" value="CUU88966.1"/>
    <property type="molecule type" value="Genomic_DNA"/>
</dbReference>
<name>A0A0S4SRP1_CAMHY</name>
<keyword evidence="1" id="KW-0408">Iron</keyword>
<evidence type="ECO:0000313" key="4">
    <source>
        <dbReference type="Proteomes" id="UP000052237"/>
    </source>
</evidence>
<dbReference type="SUPFAM" id="SSF50037">
    <property type="entry name" value="C-terminal domain of transcriptional repressors"/>
    <property type="match status" value="1"/>
</dbReference>
<dbReference type="AlphaFoldDB" id="A0A0S4SRP1"/>
<dbReference type="SMART" id="SM00899">
    <property type="entry name" value="FeoA"/>
    <property type="match status" value="1"/>
</dbReference>
<dbReference type="InterPro" id="IPR008988">
    <property type="entry name" value="Transcriptional_repressor_C"/>
</dbReference>
<dbReference type="RefSeq" id="WP_059435427.1">
    <property type="nucleotide sequence ID" value="NZ_FAVB01000006.1"/>
</dbReference>
<dbReference type="InterPro" id="IPR007167">
    <property type="entry name" value="Fe-transptr_FeoA-like"/>
</dbReference>
<dbReference type="Pfam" id="PF04023">
    <property type="entry name" value="FeoA"/>
    <property type="match status" value="1"/>
</dbReference>
<reference evidence="3 4" key="1">
    <citation type="submission" date="2015-11" db="EMBL/GenBank/DDBJ databases">
        <authorList>
            <consortium name="Pathogen Informatics"/>
        </authorList>
    </citation>
    <scope>NUCLEOTIDE SEQUENCE [LARGE SCALE GENOMIC DNA]</scope>
    <source>
        <strain evidence="3 4">006A-0059</strain>
    </source>
</reference>
<evidence type="ECO:0000313" key="3">
    <source>
        <dbReference type="EMBL" id="CUU88966.1"/>
    </source>
</evidence>
<dbReference type="Gene3D" id="2.30.30.90">
    <property type="match status" value="1"/>
</dbReference>
<sequence length="77" mass="8510">MDLSKLQINQKAILTSIEGISATKKRLRSFGLDVGSQIEIKQKSITNSNIEIASKYGLIALRNEEAKMISCKLVDSK</sequence>
<comment type="caution">
    <text evidence="3">The sequence shown here is derived from an EMBL/GenBank/DDBJ whole genome shotgun (WGS) entry which is preliminary data.</text>
</comment>
<evidence type="ECO:0000259" key="2">
    <source>
        <dbReference type="SMART" id="SM00899"/>
    </source>
</evidence>
<keyword evidence="4" id="KW-1185">Reference proteome</keyword>
<dbReference type="GO" id="GO:0046914">
    <property type="term" value="F:transition metal ion binding"/>
    <property type="evidence" value="ECO:0007669"/>
    <property type="project" value="InterPro"/>
</dbReference>
<organism evidence="3 4">
    <name type="scientific">Campylobacter hyointestinalis subsp. hyointestinalis</name>
    <dbReference type="NCBI Taxonomy" id="91352"/>
    <lineage>
        <taxon>Bacteria</taxon>
        <taxon>Pseudomonadati</taxon>
        <taxon>Campylobacterota</taxon>
        <taxon>Epsilonproteobacteria</taxon>
        <taxon>Campylobacterales</taxon>
        <taxon>Campylobacteraceae</taxon>
        <taxon>Campylobacter</taxon>
    </lineage>
</organism>
<dbReference type="InterPro" id="IPR038157">
    <property type="entry name" value="FeoA_core_dom"/>
</dbReference>
<evidence type="ECO:0000256" key="1">
    <source>
        <dbReference type="ARBA" id="ARBA00023004"/>
    </source>
</evidence>
<accession>A0A0S4SRP1</accession>
<gene>
    <name evidence="3" type="ORF">ERS686654_01929</name>
</gene>
<protein>
    <submittedName>
        <fullName evidence="3">FeoA domain-containing protein</fullName>
    </submittedName>
</protein>
<feature type="domain" description="Ferrous iron transporter FeoA-like" evidence="2">
    <location>
        <begin position="1"/>
        <end position="73"/>
    </location>
</feature>
<dbReference type="Proteomes" id="UP000052237">
    <property type="component" value="Unassembled WGS sequence"/>
</dbReference>